<dbReference type="Gene3D" id="3.30.1490.20">
    <property type="entry name" value="ATP-grasp fold, A domain"/>
    <property type="match status" value="1"/>
</dbReference>
<name>A0ABU5VX53_9BACT</name>
<keyword evidence="12 15" id="KW-0460">Magnesium</keyword>
<evidence type="ECO:0000256" key="4">
    <source>
        <dbReference type="ARBA" id="ARBA00007837"/>
    </source>
</evidence>
<comment type="caution">
    <text evidence="19">The sequence shown here is derived from an EMBL/GenBank/DDBJ whole genome shotgun (WGS) entry which is preliminary data.</text>
</comment>
<dbReference type="InterPro" id="IPR013815">
    <property type="entry name" value="ATP_grasp_subdomain_1"/>
</dbReference>
<evidence type="ECO:0000256" key="14">
    <source>
        <dbReference type="ARBA" id="ARBA00047700"/>
    </source>
</evidence>
<dbReference type="NCBIfam" id="NF005057">
    <property type="entry name" value="PRK06464.1"/>
    <property type="match status" value="1"/>
</dbReference>
<gene>
    <name evidence="19" type="primary">ppsA</name>
    <name evidence="19" type="ORF">SHI21_15185</name>
</gene>
<evidence type="ECO:0000313" key="19">
    <source>
        <dbReference type="EMBL" id="MEA9357571.1"/>
    </source>
</evidence>
<evidence type="ECO:0000259" key="17">
    <source>
        <dbReference type="Pfam" id="PF01326"/>
    </source>
</evidence>
<feature type="domain" description="Pyruvate phosphate dikinase AMP/ATP-binding" evidence="17">
    <location>
        <begin position="17"/>
        <end position="345"/>
    </location>
</feature>
<evidence type="ECO:0000256" key="7">
    <source>
        <dbReference type="ARBA" id="ARBA00022679"/>
    </source>
</evidence>
<dbReference type="RefSeq" id="WP_323577631.1">
    <property type="nucleotide sequence ID" value="NZ_JAYGJQ010000002.1"/>
</dbReference>
<evidence type="ECO:0000256" key="9">
    <source>
        <dbReference type="ARBA" id="ARBA00022741"/>
    </source>
</evidence>
<reference evidence="19 20" key="1">
    <citation type="submission" date="2023-11" db="EMBL/GenBank/DDBJ databases">
        <title>A Novel Polar Bacteriovorax (B. antarcticus) Isolated from the Biocrust in Antarctica.</title>
        <authorList>
            <person name="Mun W."/>
            <person name="Choi S.Y."/>
            <person name="Mitchell R.J."/>
        </authorList>
    </citation>
    <scope>NUCLEOTIDE SEQUENCE [LARGE SCALE GENOMIC DNA]</scope>
    <source>
        <strain evidence="19 20">PP10</strain>
    </source>
</reference>
<dbReference type="Gene3D" id="3.20.20.60">
    <property type="entry name" value="Phosphoenolpyruvate-binding domains"/>
    <property type="match status" value="1"/>
</dbReference>
<evidence type="ECO:0000259" key="16">
    <source>
        <dbReference type="Pfam" id="PF00391"/>
    </source>
</evidence>
<evidence type="ECO:0000313" key="20">
    <source>
        <dbReference type="Proteomes" id="UP001302274"/>
    </source>
</evidence>
<dbReference type="Gene3D" id="3.30.470.20">
    <property type="entry name" value="ATP-grasp fold, B domain"/>
    <property type="match status" value="1"/>
</dbReference>
<evidence type="ECO:0000256" key="8">
    <source>
        <dbReference type="ARBA" id="ARBA00022723"/>
    </source>
</evidence>
<dbReference type="InterPro" id="IPR000121">
    <property type="entry name" value="PEP_util_C"/>
</dbReference>
<dbReference type="PROSITE" id="PS00742">
    <property type="entry name" value="PEP_ENZYMES_2"/>
    <property type="match status" value="1"/>
</dbReference>
<dbReference type="InterPro" id="IPR002192">
    <property type="entry name" value="PPDK_AMP/ATP-bd"/>
</dbReference>
<dbReference type="PROSITE" id="PS00370">
    <property type="entry name" value="PEP_ENZYMES_PHOS_SITE"/>
    <property type="match status" value="1"/>
</dbReference>
<dbReference type="Pfam" id="PF02896">
    <property type="entry name" value="PEP-utilizers_C"/>
    <property type="match status" value="1"/>
</dbReference>
<dbReference type="NCBIfam" id="TIGR01418">
    <property type="entry name" value="PEP_synth"/>
    <property type="match status" value="1"/>
</dbReference>
<dbReference type="InterPro" id="IPR015813">
    <property type="entry name" value="Pyrv/PenolPyrv_kinase-like_dom"/>
</dbReference>
<dbReference type="InterPro" id="IPR008279">
    <property type="entry name" value="PEP-util_enz_mobile_dom"/>
</dbReference>
<evidence type="ECO:0000256" key="13">
    <source>
        <dbReference type="ARBA" id="ARBA00033470"/>
    </source>
</evidence>
<keyword evidence="9 15" id="KW-0547">Nucleotide-binding</keyword>
<comment type="catalytic activity">
    <reaction evidence="14 15">
        <text>pyruvate + ATP + H2O = phosphoenolpyruvate + AMP + phosphate + 2 H(+)</text>
        <dbReference type="Rhea" id="RHEA:11364"/>
        <dbReference type="ChEBI" id="CHEBI:15361"/>
        <dbReference type="ChEBI" id="CHEBI:15377"/>
        <dbReference type="ChEBI" id="CHEBI:15378"/>
        <dbReference type="ChEBI" id="CHEBI:30616"/>
        <dbReference type="ChEBI" id="CHEBI:43474"/>
        <dbReference type="ChEBI" id="CHEBI:58702"/>
        <dbReference type="ChEBI" id="CHEBI:456215"/>
        <dbReference type="EC" id="2.7.9.2"/>
    </reaction>
</comment>
<evidence type="ECO:0000256" key="5">
    <source>
        <dbReference type="ARBA" id="ARBA00011996"/>
    </source>
</evidence>
<comment type="pathway">
    <text evidence="3 15">Carbohydrate biosynthesis; gluconeogenesis.</text>
</comment>
<accession>A0ABU5VX53</accession>
<dbReference type="Pfam" id="PF01326">
    <property type="entry name" value="PPDK_N"/>
    <property type="match status" value="1"/>
</dbReference>
<evidence type="ECO:0000256" key="15">
    <source>
        <dbReference type="PIRNR" id="PIRNR000854"/>
    </source>
</evidence>
<protein>
    <recommendedName>
        <fullName evidence="6 15">Phosphoenolpyruvate synthase</fullName>
        <shortName evidence="15">PEP synthase</shortName>
        <ecNumber evidence="5 15">2.7.9.2</ecNumber>
    </recommendedName>
    <alternativeName>
        <fullName evidence="13 15">Pyruvate, water dikinase</fullName>
    </alternativeName>
</protein>
<evidence type="ECO:0000256" key="12">
    <source>
        <dbReference type="ARBA" id="ARBA00022842"/>
    </source>
</evidence>
<dbReference type="SUPFAM" id="SSF52009">
    <property type="entry name" value="Phosphohistidine domain"/>
    <property type="match status" value="1"/>
</dbReference>
<evidence type="ECO:0000256" key="1">
    <source>
        <dbReference type="ARBA" id="ARBA00001946"/>
    </source>
</evidence>
<feature type="domain" description="PEP-utilising enzyme mobile" evidence="16">
    <location>
        <begin position="390"/>
        <end position="460"/>
    </location>
</feature>
<evidence type="ECO:0000256" key="3">
    <source>
        <dbReference type="ARBA" id="ARBA00004742"/>
    </source>
</evidence>
<dbReference type="Gene3D" id="3.50.30.10">
    <property type="entry name" value="Phosphohistidine domain"/>
    <property type="match status" value="1"/>
</dbReference>
<dbReference type="InterPro" id="IPR040442">
    <property type="entry name" value="Pyrv_kinase-like_dom_sf"/>
</dbReference>
<feature type="domain" description="PEP-utilising enzyme C-terminal" evidence="18">
    <location>
        <begin position="483"/>
        <end position="794"/>
    </location>
</feature>
<evidence type="ECO:0000256" key="2">
    <source>
        <dbReference type="ARBA" id="ARBA00002988"/>
    </source>
</evidence>
<dbReference type="SUPFAM" id="SSF51621">
    <property type="entry name" value="Phosphoenolpyruvate/pyruvate domain"/>
    <property type="match status" value="1"/>
</dbReference>
<dbReference type="PIRSF" id="PIRSF000854">
    <property type="entry name" value="PEP_synthase"/>
    <property type="match status" value="1"/>
</dbReference>
<dbReference type="GO" id="GO:0008986">
    <property type="term" value="F:pyruvate, water dikinase activity"/>
    <property type="evidence" value="ECO:0007669"/>
    <property type="project" value="UniProtKB-EC"/>
</dbReference>
<proteinExistence type="inferred from homology"/>
<dbReference type="PANTHER" id="PTHR43030:SF1">
    <property type="entry name" value="PHOSPHOENOLPYRUVATE SYNTHASE"/>
    <property type="match status" value="1"/>
</dbReference>
<comment type="similarity">
    <text evidence="4 15">Belongs to the PEP-utilizing enzyme family.</text>
</comment>
<dbReference type="EMBL" id="JAYGJQ010000002">
    <property type="protein sequence ID" value="MEA9357571.1"/>
    <property type="molecule type" value="Genomic_DNA"/>
</dbReference>
<dbReference type="PANTHER" id="PTHR43030">
    <property type="entry name" value="PHOSPHOENOLPYRUVATE SYNTHASE"/>
    <property type="match status" value="1"/>
</dbReference>
<dbReference type="PRINTS" id="PR01736">
    <property type="entry name" value="PHPHTRNFRASE"/>
</dbReference>
<keyword evidence="7 15" id="KW-0808">Transferase</keyword>
<dbReference type="InterPro" id="IPR006319">
    <property type="entry name" value="PEP_synth"/>
</dbReference>
<sequence length="808" mass="89455">MDKYIRWFNEISMKDLPLVGGKNASLGEMFQALTPHGIQIPQGFAITADAFSVLIQSNHLEDKIYPLLEGLNSQDTKRLSEVGLKIRSHVRSASLPEDIQEEIRKNYEMLSKLAGVEELDVAVRSSATAEDLPGVSFAGQQETFLNVRGVVDLLSACRNCFASLFTDRAISYRVANGFEHSKVKLSIGIQQMVRSDLASSGVIFTLDTESGARNVILINSSYGLGENIVGGRVDPDEFVIQKSLLGKSFLPILRRKVGSKQLRMVYSGHGSRSTKNIEVSKADQRKLSISDDEVMTLANWSLKIEEYYSNLNKRETPMDIEWAKDGKTGDIFILQARPETIHSNKLKLDTGVFVLKERSKVLITGRAVGMKIGAGPVKIIRDVSELHSFQVGDVLVTDMTDPDWEPVMKKASAIVTNRGGRTCHAAIISREHGVPCVVGTESATELLNDNQNITVSCAEGDEGIVYEGILPFKEEKVDWKQIQKTKTKIMVNMGNPAQALTASLLPVDGVGLVRIEFIITESIRIHPMALAHYDQIKDLSVLNQIRDVLGVYGNNPEQYFIDKLSEGVGIIAGAFYPRPVIVRFSDFKTNEYASLVGGKQFESSEENPMIGFRGASRYYDDLYRDGFALECKAIKKLREVVGLTNIKVMIPFCRSPEEGQKVIEEMKKNGIIQGEAGLEIYVMSEIPTNVLRAQEFAKYFDGFSIGSNDLTQMVLGVDRDSSKISHLFNEKDPAVLKMLQMAISAAKKAGRPIGICGQAPSDYPEISELLVKEGINSISVTTDAVFKTIRIVSEVEKMDGRLYESRHV</sequence>
<dbReference type="InterPro" id="IPR023151">
    <property type="entry name" value="PEP_util_CS"/>
</dbReference>
<evidence type="ECO:0000256" key="6">
    <source>
        <dbReference type="ARBA" id="ARBA00021623"/>
    </source>
</evidence>
<dbReference type="Pfam" id="PF00391">
    <property type="entry name" value="PEP-utilizers"/>
    <property type="match status" value="1"/>
</dbReference>
<organism evidence="19 20">
    <name type="scientific">Bacteriovorax antarcticus</name>
    <dbReference type="NCBI Taxonomy" id="3088717"/>
    <lineage>
        <taxon>Bacteria</taxon>
        <taxon>Pseudomonadati</taxon>
        <taxon>Bdellovibrionota</taxon>
        <taxon>Bacteriovoracia</taxon>
        <taxon>Bacteriovoracales</taxon>
        <taxon>Bacteriovoracaceae</taxon>
        <taxon>Bacteriovorax</taxon>
    </lineage>
</organism>
<comment type="function">
    <text evidence="2 15">Catalyzes the phosphorylation of pyruvate to phosphoenolpyruvate.</text>
</comment>
<comment type="cofactor">
    <cofactor evidence="1 15">
        <name>Mg(2+)</name>
        <dbReference type="ChEBI" id="CHEBI:18420"/>
    </cofactor>
</comment>
<keyword evidence="8 15" id="KW-0479">Metal-binding</keyword>
<dbReference type="SUPFAM" id="SSF56059">
    <property type="entry name" value="Glutathione synthetase ATP-binding domain-like"/>
    <property type="match status" value="1"/>
</dbReference>
<keyword evidence="20" id="KW-1185">Reference proteome</keyword>
<dbReference type="Proteomes" id="UP001302274">
    <property type="component" value="Unassembled WGS sequence"/>
</dbReference>
<evidence type="ECO:0000259" key="18">
    <source>
        <dbReference type="Pfam" id="PF02896"/>
    </source>
</evidence>
<keyword evidence="10 15" id="KW-0418">Kinase</keyword>
<evidence type="ECO:0000256" key="10">
    <source>
        <dbReference type="ARBA" id="ARBA00022777"/>
    </source>
</evidence>
<evidence type="ECO:0000256" key="11">
    <source>
        <dbReference type="ARBA" id="ARBA00022840"/>
    </source>
</evidence>
<dbReference type="InterPro" id="IPR018274">
    <property type="entry name" value="PEP_util_AS"/>
</dbReference>
<dbReference type="InterPro" id="IPR036637">
    <property type="entry name" value="Phosphohistidine_dom_sf"/>
</dbReference>
<keyword evidence="11 15" id="KW-0067">ATP-binding</keyword>
<dbReference type="EC" id="2.7.9.2" evidence="5 15"/>